<evidence type="ECO:0000313" key="3">
    <source>
        <dbReference type="Proteomes" id="UP001302602"/>
    </source>
</evidence>
<reference evidence="2" key="1">
    <citation type="journal article" date="2023" name="Mol. Phylogenet. Evol.">
        <title>Genome-scale phylogeny and comparative genomics of the fungal order Sordariales.</title>
        <authorList>
            <person name="Hensen N."/>
            <person name="Bonometti L."/>
            <person name="Westerberg I."/>
            <person name="Brannstrom I.O."/>
            <person name="Guillou S."/>
            <person name="Cros-Aarteil S."/>
            <person name="Calhoun S."/>
            <person name="Haridas S."/>
            <person name="Kuo A."/>
            <person name="Mondo S."/>
            <person name="Pangilinan J."/>
            <person name="Riley R."/>
            <person name="LaButti K."/>
            <person name="Andreopoulos B."/>
            <person name="Lipzen A."/>
            <person name="Chen C."/>
            <person name="Yan M."/>
            <person name="Daum C."/>
            <person name="Ng V."/>
            <person name="Clum A."/>
            <person name="Steindorff A."/>
            <person name="Ohm R.A."/>
            <person name="Martin F."/>
            <person name="Silar P."/>
            <person name="Natvig D.O."/>
            <person name="Lalanne C."/>
            <person name="Gautier V."/>
            <person name="Ament-Velasquez S.L."/>
            <person name="Kruys A."/>
            <person name="Hutchinson M.I."/>
            <person name="Powell A.J."/>
            <person name="Barry K."/>
            <person name="Miller A.N."/>
            <person name="Grigoriev I.V."/>
            <person name="Debuchy R."/>
            <person name="Gladieux P."/>
            <person name="Hiltunen Thoren M."/>
            <person name="Johannesson H."/>
        </authorList>
    </citation>
    <scope>NUCLEOTIDE SEQUENCE</scope>
    <source>
        <strain evidence="2">CBS 731.68</strain>
    </source>
</reference>
<gene>
    <name evidence="2" type="ORF">N657DRAFT_295785</name>
</gene>
<dbReference type="Proteomes" id="UP001302602">
    <property type="component" value="Unassembled WGS sequence"/>
</dbReference>
<reference evidence="2" key="2">
    <citation type="submission" date="2023-05" db="EMBL/GenBank/DDBJ databases">
        <authorList>
            <consortium name="Lawrence Berkeley National Laboratory"/>
            <person name="Steindorff A."/>
            <person name="Hensen N."/>
            <person name="Bonometti L."/>
            <person name="Westerberg I."/>
            <person name="Brannstrom I.O."/>
            <person name="Guillou S."/>
            <person name="Cros-Aarteil S."/>
            <person name="Calhoun S."/>
            <person name="Haridas S."/>
            <person name="Kuo A."/>
            <person name="Mondo S."/>
            <person name="Pangilinan J."/>
            <person name="Riley R."/>
            <person name="Labutti K."/>
            <person name="Andreopoulos B."/>
            <person name="Lipzen A."/>
            <person name="Chen C."/>
            <person name="Yanf M."/>
            <person name="Daum C."/>
            <person name="Ng V."/>
            <person name="Clum A."/>
            <person name="Ohm R."/>
            <person name="Martin F."/>
            <person name="Silar P."/>
            <person name="Natvig D."/>
            <person name="Lalanne C."/>
            <person name="Gautier V."/>
            <person name="Ament-Velasquez S.L."/>
            <person name="Kruys A."/>
            <person name="Hutchinson M.I."/>
            <person name="Powell A.J."/>
            <person name="Barry K."/>
            <person name="Miller A.N."/>
            <person name="Grigoriev I.V."/>
            <person name="Debuchy R."/>
            <person name="Gladieux P."/>
            <person name="Thoren M.H."/>
            <person name="Johannesson H."/>
        </authorList>
    </citation>
    <scope>NUCLEOTIDE SEQUENCE</scope>
    <source>
        <strain evidence="2">CBS 731.68</strain>
    </source>
</reference>
<sequence length="199" mass="21879">MPPAHQFQSASVPSQPLKINTGTKNANFAGIPSSPHPATTPSTSLLLTLQGNAEQPRSFTRHRASIVGNCPRIQSSRILGILFHLCRCRSLTRSSPAGTCKHALIFPSLCSGIPFKQLSGKRPILAPEASERPQRLLGSLVANLTNDTKRPIHMASNRPHHRRDREMEMIVVCMPNDLLSHLCHHHPDNACISTSRQKD</sequence>
<comment type="caution">
    <text evidence="2">The sequence shown here is derived from an EMBL/GenBank/DDBJ whole genome shotgun (WGS) entry which is preliminary data.</text>
</comment>
<feature type="compositionally biased region" description="Low complexity" evidence="1">
    <location>
        <begin position="32"/>
        <end position="41"/>
    </location>
</feature>
<organism evidence="2 3">
    <name type="scientific">Parathielavia appendiculata</name>
    <dbReference type="NCBI Taxonomy" id="2587402"/>
    <lineage>
        <taxon>Eukaryota</taxon>
        <taxon>Fungi</taxon>
        <taxon>Dikarya</taxon>
        <taxon>Ascomycota</taxon>
        <taxon>Pezizomycotina</taxon>
        <taxon>Sordariomycetes</taxon>
        <taxon>Sordariomycetidae</taxon>
        <taxon>Sordariales</taxon>
        <taxon>Chaetomiaceae</taxon>
        <taxon>Parathielavia</taxon>
    </lineage>
</organism>
<name>A0AAN6U480_9PEZI</name>
<feature type="compositionally biased region" description="Polar residues" evidence="1">
    <location>
        <begin position="1"/>
        <end position="26"/>
    </location>
</feature>
<feature type="region of interest" description="Disordered" evidence="1">
    <location>
        <begin position="1"/>
        <end position="41"/>
    </location>
</feature>
<proteinExistence type="predicted"/>
<dbReference type="RefSeq" id="XP_062649934.1">
    <property type="nucleotide sequence ID" value="XM_062786657.1"/>
</dbReference>
<dbReference type="AlphaFoldDB" id="A0AAN6U480"/>
<evidence type="ECO:0000256" key="1">
    <source>
        <dbReference type="SAM" id="MobiDB-lite"/>
    </source>
</evidence>
<accession>A0AAN6U480</accession>
<dbReference type="GeneID" id="87823425"/>
<evidence type="ECO:0000313" key="2">
    <source>
        <dbReference type="EMBL" id="KAK4126163.1"/>
    </source>
</evidence>
<dbReference type="EMBL" id="MU853225">
    <property type="protein sequence ID" value="KAK4126163.1"/>
    <property type="molecule type" value="Genomic_DNA"/>
</dbReference>
<protein>
    <submittedName>
        <fullName evidence="2">Uncharacterized protein</fullName>
    </submittedName>
</protein>
<keyword evidence="3" id="KW-1185">Reference proteome</keyword>